<keyword evidence="3" id="KW-0808">Transferase</keyword>
<comment type="caution">
    <text evidence="10">The sequence shown here is derived from an EMBL/GenBank/DDBJ whole genome shotgun (WGS) entry which is preliminary data.</text>
</comment>
<dbReference type="PANTHER" id="PTHR21248:SF7">
    <property type="entry name" value="MINOR CARDIOLIPIN SYNTHASE CLSB"/>
    <property type="match status" value="1"/>
</dbReference>
<dbReference type="Gene3D" id="3.30.870.10">
    <property type="entry name" value="Endonuclease Chain A"/>
    <property type="match status" value="2"/>
</dbReference>
<keyword evidence="11" id="KW-1185">Reference proteome</keyword>
<evidence type="ECO:0000256" key="7">
    <source>
        <dbReference type="ARBA" id="ARBA00023136"/>
    </source>
</evidence>
<proteinExistence type="predicted"/>
<feature type="domain" description="PLD phosphodiesterase" evidence="9">
    <location>
        <begin position="84"/>
        <end position="111"/>
    </location>
</feature>
<keyword evidence="7" id="KW-0472">Membrane</keyword>
<protein>
    <recommendedName>
        <fullName evidence="8">Cardiolipin synthase</fullName>
        <ecNumber evidence="8">2.7.8.-</ecNumber>
    </recommendedName>
</protein>
<keyword evidence="5" id="KW-0677">Repeat</keyword>
<evidence type="ECO:0000256" key="8">
    <source>
        <dbReference type="NCBIfam" id="TIGR04265"/>
    </source>
</evidence>
<evidence type="ECO:0000256" key="5">
    <source>
        <dbReference type="ARBA" id="ARBA00022737"/>
    </source>
</evidence>
<dbReference type="PANTHER" id="PTHR21248">
    <property type="entry name" value="CARDIOLIPIN SYNTHASE"/>
    <property type="match status" value="1"/>
</dbReference>
<evidence type="ECO:0000313" key="11">
    <source>
        <dbReference type="Proteomes" id="UP001500880"/>
    </source>
</evidence>
<dbReference type="EMBL" id="BAAADO010000002">
    <property type="protein sequence ID" value="GAA0487636.1"/>
    <property type="molecule type" value="Genomic_DNA"/>
</dbReference>
<reference evidence="10 11" key="1">
    <citation type="journal article" date="2019" name="Int. J. Syst. Evol. Microbiol.">
        <title>The Global Catalogue of Microorganisms (GCM) 10K type strain sequencing project: providing services to taxonomists for standard genome sequencing and annotation.</title>
        <authorList>
            <consortium name="The Broad Institute Genomics Platform"/>
            <consortium name="The Broad Institute Genome Sequencing Center for Infectious Disease"/>
            <person name="Wu L."/>
            <person name="Ma J."/>
        </authorList>
    </citation>
    <scope>NUCLEOTIDE SEQUENCE [LARGE SCALE GENOMIC DNA]</scope>
    <source>
        <strain evidence="10 11">JCM 12389</strain>
    </source>
</reference>
<evidence type="ECO:0000256" key="1">
    <source>
        <dbReference type="ARBA" id="ARBA00004236"/>
    </source>
</evidence>
<feature type="domain" description="PLD phosphodiesterase" evidence="9">
    <location>
        <begin position="252"/>
        <end position="279"/>
    </location>
</feature>
<evidence type="ECO:0000256" key="2">
    <source>
        <dbReference type="ARBA" id="ARBA00022475"/>
    </source>
</evidence>
<keyword evidence="6" id="KW-1133">Transmembrane helix</keyword>
<name>A0ABN1B082_9BACI</name>
<dbReference type="PIRSF" id="PIRSF000850">
    <property type="entry name" value="Phospholipase_D_PSS"/>
    <property type="match status" value="1"/>
</dbReference>
<evidence type="ECO:0000256" key="6">
    <source>
        <dbReference type="ARBA" id="ARBA00022989"/>
    </source>
</evidence>
<keyword evidence="4" id="KW-0812">Transmembrane</keyword>
<dbReference type="SUPFAM" id="SSF56024">
    <property type="entry name" value="Phospholipase D/nuclease"/>
    <property type="match status" value="2"/>
</dbReference>
<dbReference type="InterPro" id="IPR022924">
    <property type="entry name" value="Cardiolipin_synthase"/>
</dbReference>
<organism evidence="10 11">
    <name type="scientific">Salinibacillus aidingensis</name>
    <dbReference type="NCBI Taxonomy" id="237684"/>
    <lineage>
        <taxon>Bacteria</taxon>
        <taxon>Bacillati</taxon>
        <taxon>Bacillota</taxon>
        <taxon>Bacilli</taxon>
        <taxon>Bacillales</taxon>
        <taxon>Bacillaceae</taxon>
        <taxon>Salinibacillus</taxon>
    </lineage>
</organism>
<dbReference type="SMART" id="SM00155">
    <property type="entry name" value="PLDc"/>
    <property type="match status" value="2"/>
</dbReference>
<sequence length="340" mass="39473">MFRAIKDAKKEIYLQFYIVKRDEVGEKLLALLEDKAQEGITVKLLVDRLGGYQFGRSTLNRLRNAGVHFAFSSKPGFPYLLYKLNRRNHRKIVVIDGSLAYTGGFNVGREYVSKDTNFNNWRDYHLKLYGKAAQHLQKVFQADWQENAGPLEVYEFELKDENQEVKIMATDGRDLESTFFQFLNAAREEVMIGSPYFIPSKTLLSGIKAALNKGVSIKILVPMKADHPLVKEGGISYLFDLKKAGAEVRLFDQGFYHGKLFVVDDKLCEIGTSNFDRRSLFLNKEVNAILYDRSFIEEVRSKYMEDFKASVELSKNWYRQLSWTTRRVKIPLARLMRRWL</sequence>
<dbReference type="PROSITE" id="PS50035">
    <property type="entry name" value="PLD"/>
    <property type="match status" value="2"/>
</dbReference>
<evidence type="ECO:0000256" key="4">
    <source>
        <dbReference type="ARBA" id="ARBA00022692"/>
    </source>
</evidence>
<gene>
    <name evidence="10" type="primary">cls</name>
    <name evidence="10" type="ORF">GCM10008986_11450</name>
</gene>
<dbReference type="CDD" id="cd09110">
    <property type="entry name" value="PLDc_CLS_1"/>
    <property type="match status" value="1"/>
</dbReference>
<dbReference type="InterPro" id="IPR001736">
    <property type="entry name" value="PLipase_D/transphosphatidylase"/>
</dbReference>
<keyword evidence="2" id="KW-1003">Cell membrane</keyword>
<accession>A0ABN1B082</accession>
<evidence type="ECO:0000256" key="3">
    <source>
        <dbReference type="ARBA" id="ARBA00022679"/>
    </source>
</evidence>
<evidence type="ECO:0000259" key="9">
    <source>
        <dbReference type="PROSITE" id="PS50035"/>
    </source>
</evidence>
<dbReference type="Pfam" id="PF13091">
    <property type="entry name" value="PLDc_2"/>
    <property type="match status" value="2"/>
</dbReference>
<comment type="subcellular location">
    <subcellularLocation>
        <location evidence="1">Cell membrane</location>
    </subcellularLocation>
</comment>
<dbReference type="Proteomes" id="UP001500880">
    <property type="component" value="Unassembled WGS sequence"/>
</dbReference>
<evidence type="ECO:0000313" key="10">
    <source>
        <dbReference type="EMBL" id="GAA0487636.1"/>
    </source>
</evidence>
<dbReference type="NCBIfam" id="TIGR04265">
    <property type="entry name" value="bac_cardiolipin"/>
    <property type="match status" value="1"/>
</dbReference>
<dbReference type="EC" id="2.7.8.-" evidence="8"/>
<dbReference type="InterPro" id="IPR025202">
    <property type="entry name" value="PLD-like_dom"/>
</dbReference>
<dbReference type="CDD" id="cd09112">
    <property type="entry name" value="PLDc_CLS_2"/>
    <property type="match status" value="1"/>
</dbReference>